<dbReference type="Proteomes" id="UP000499080">
    <property type="component" value="Unassembled WGS sequence"/>
</dbReference>
<name>A0A4Y2BKE1_ARAVE</name>
<dbReference type="PANTHER" id="PTHR46599:SF6">
    <property type="entry name" value="DUAL SPECIFICITY PHOSPHATASE 26"/>
    <property type="match status" value="1"/>
</dbReference>
<accession>A0A4Y2BKE1</accession>
<keyword evidence="4" id="KW-1185">Reference proteome</keyword>
<proteinExistence type="predicted"/>
<protein>
    <submittedName>
        <fullName evidence="3">General transcription factor II-I repeat domain-containing protein 2A</fullName>
    </submittedName>
</protein>
<dbReference type="PANTHER" id="PTHR46599">
    <property type="entry name" value="PIGGYBAC TRANSPOSABLE ELEMENT-DERIVED PROTEIN 4"/>
    <property type="match status" value="1"/>
</dbReference>
<reference evidence="3 4" key="1">
    <citation type="journal article" date="2019" name="Sci. Rep.">
        <title>Orb-weaving spider Araneus ventricosus genome elucidates the spidroin gene catalogue.</title>
        <authorList>
            <person name="Kono N."/>
            <person name="Nakamura H."/>
            <person name="Ohtoshi R."/>
            <person name="Moran D.A.P."/>
            <person name="Shinohara A."/>
            <person name="Yoshida Y."/>
            <person name="Fujiwara M."/>
            <person name="Mori M."/>
            <person name="Tomita M."/>
            <person name="Arakawa K."/>
        </authorList>
    </citation>
    <scope>NUCLEOTIDE SEQUENCE [LARGE SCALE GENOMIC DNA]</scope>
</reference>
<feature type="compositionally biased region" description="Polar residues" evidence="1">
    <location>
        <begin position="284"/>
        <end position="301"/>
    </location>
</feature>
<dbReference type="AlphaFoldDB" id="A0A4Y2BKE1"/>
<dbReference type="InterPro" id="IPR029526">
    <property type="entry name" value="PGBD"/>
</dbReference>
<sequence>MKPVLDAVVKLVTTIRSRGLTRRQFRDFLQCVQSECSDVLYYTKVRWLSAGCVFERIWQLKDDIVSFFHEKQCSAECEMLEDTEWLLDLAFFTDLLCHMNNLNVKMQGKNQFIDNIWAHLKAFKLKLNLFAGQLAKNDLSHFSRLNSIPSVNEEKLKNYEDGLKKLRFEFKRRFQDFSGIKTELDIFTMPFNVNCEAVRSDLQLELIELQSNNHLKQSFLNMPKLEFYKSLLKVEEGSPFGGAECDDSSPEPAQVSEDHEQGEENLFPFVNVSVELYEGPDAAANTNAKDSEQNNEASNDTAAPKSPEVENVETTPDLNLHMDDDDDRDDVPDSTGPDTKDASLTSDVYDTTVIKSEPLEPDYKQLHKTYIEDFIYSNASSFDEGSNSNFDDSREEHKGSPLSRFPKVVKAVEQAEYETLQVLFQLLYQRSAWDTQEVLAHGILEFSGFNFGPNSEDYFNREMLLRTQPDEMLAKIGILLGLEQQVQKMLTDLQKARPELIGGIMYFLSRPSKKTRTFRSDMFQERMDCHPSNEESVRRLHALLRRDQDEVENDDIETSGSEDFVERRDESTDTEQDEDPEIKSNDDSKEGHVLGANGTTIWKTTSPPQNTRTLQSNIVTYLPGVQGLAKNAVKPVECWDYLFDSEIIQLIVNSTNYQISLTKQNYSRPRDARDTDECEIKALIGLIYMIGIKKLNHTRIEDIWASDMSGDEFIRTAMSLRRFKFLLQHIRLDDKQTRLERKKLDKLAPVRQFCDRMIQNYQRNYTVGKYATIDEKLMTFRGRCSFRQYIPSKPAKYGLKIFTLVDASTYYTVNMEIYPGKQPTGPFDQSMIPQDVVLRLSRPIHGTGRNITMDSWFSSLPVCKDLLELKLTMVGTVSKNKKELPSSVALVKKIPIYSSQFFFDEEKTLVSYHPKKNKVVILLSTMHHNAAIDGRTGEEKKPEILTFYNATKLGVDTVDQLCSLYNVARNTRRWPMAIFYAFLNVTGLNSYVIYTANQQTTYTVRKLFLKSLASDLVKDFVKRRLYTSKLPRELGFQVKKLHNILEPESSREPEVVVNNRDTSGKRKRCMECPRKVNRMTNYRCQRCGNFICLKDHTKFVCRPCFDHRFQPLNDETESE</sequence>
<feature type="compositionally biased region" description="Basic and acidic residues" evidence="1">
    <location>
        <begin position="581"/>
        <end position="592"/>
    </location>
</feature>
<evidence type="ECO:0000259" key="2">
    <source>
        <dbReference type="Pfam" id="PF13843"/>
    </source>
</evidence>
<dbReference type="OrthoDB" id="10248551at2759"/>
<evidence type="ECO:0000313" key="4">
    <source>
        <dbReference type="Proteomes" id="UP000499080"/>
    </source>
</evidence>
<feature type="compositionally biased region" description="Polar residues" evidence="1">
    <location>
        <begin position="597"/>
        <end position="609"/>
    </location>
</feature>
<feature type="region of interest" description="Disordered" evidence="1">
    <location>
        <begin position="549"/>
        <end position="609"/>
    </location>
</feature>
<evidence type="ECO:0000313" key="3">
    <source>
        <dbReference type="EMBL" id="GBL92721.1"/>
    </source>
</evidence>
<evidence type="ECO:0000256" key="1">
    <source>
        <dbReference type="SAM" id="MobiDB-lite"/>
    </source>
</evidence>
<feature type="compositionally biased region" description="Acidic residues" evidence="1">
    <location>
        <begin position="323"/>
        <end position="332"/>
    </location>
</feature>
<comment type="caution">
    <text evidence="3">The sequence shown here is derived from an EMBL/GenBank/DDBJ whole genome shotgun (WGS) entry which is preliminary data.</text>
</comment>
<dbReference type="EMBL" id="BGPR01000088">
    <property type="protein sequence ID" value="GBL92721.1"/>
    <property type="molecule type" value="Genomic_DNA"/>
</dbReference>
<organism evidence="3 4">
    <name type="scientific">Araneus ventricosus</name>
    <name type="common">Orbweaver spider</name>
    <name type="synonym">Epeira ventricosa</name>
    <dbReference type="NCBI Taxonomy" id="182803"/>
    <lineage>
        <taxon>Eukaryota</taxon>
        <taxon>Metazoa</taxon>
        <taxon>Ecdysozoa</taxon>
        <taxon>Arthropoda</taxon>
        <taxon>Chelicerata</taxon>
        <taxon>Arachnida</taxon>
        <taxon>Araneae</taxon>
        <taxon>Araneomorphae</taxon>
        <taxon>Entelegynae</taxon>
        <taxon>Araneoidea</taxon>
        <taxon>Araneidae</taxon>
        <taxon>Araneus</taxon>
    </lineage>
</organism>
<feature type="region of interest" description="Disordered" evidence="1">
    <location>
        <begin position="239"/>
        <end position="261"/>
    </location>
</feature>
<feature type="region of interest" description="Disordered" evidence="1">
    <location>
        <begin position="284"/>
        <end position="344"/>
    </location>
</feature>
<gene>
    <name evidence="3" type="primary">GTF2IRD2_513</name>
    <name evidence="3" type="ORF">AVEN_119111_1</name>
</gene>
<feature type="domain" description="PiggyBac transposable element-derived protein" evidence="2">
    <location>
        <begin position="635"/>
        <end position="991"/>
    </location>
</feature>
<dbReference type="Pfam" id="PF13843">
    <property type="entry name" value="DDE_Tnp_1_7"/>
    <property type="match status" value="1"/>
</dbReference>